<evidence type="ECO:0000313" key="1">
    <source>
        <dbReference type="EMBL" id="SDR94055.1"/>
    </source>
</evidence>
<name>A0A1H1N5Q2_BRESA</name>
<dbReference type="InterPro" id="IPR011257">
    <property type="entry name" value="DNA_glycosylase"/>
</dbReference>
<gene>
    <name evidence="1" type="ORF">SAMN04489751_0856</name>
</gene>
<proteinExistence type="predicted"/>
<dbReference type="STRING" id="629680.SAMN04489751_0856"/>
<dbReference type="Gene3D" id="1.10.340.30">
    <property type="entry name" value="Hypothetical protein, domain 2"/>
    <property type="match status" value="1"/>
</dbReference>
<dbReference type="AlphaFoldDB" id="A0A1H1N5Q2"/>
<dbReference type="GO" id="GO:0003824">
    <property type="term" value="F:catalytic activity"/>
    <property type="evidence" value="ECO:0007669"/>
    <property type="project" value="InterPro"/>
</dbReference>
<keyword evidence="2" id="KW-1185">Reference proteome</keyword>
<dbReference type="Proteomes" id="UP000199700">
    <property type="component" value="Chromosome"/>
</dbReference>
<dbReference type="GO" id="GO:0006281">
    <property type="term" value="P:DNA repair"/>
    <property type="evidence" value="ECO:0007669"/>
    <property type="project" value="InterPro"/>
</dbReference>
<dbReference type="EMBL" id="LT629739">
    <property type="protein sequence ID" value="SDR94055.1"/>
    <property type="molecule type" value="Genomic_DNA"/>
</dbReference>
<evidence type="ECO:0000313" key="2">
    <source>
        <dbReference type="Proteomes" id="UP000199700"/>
    </source>
</evidence>
<accession>A0A1H1N5Q2</accession>
<sequence>MNARSPSAEQRELARRLVSEHGRTFAAEASITLRDIPAPLWQLLVLSLLLSTRISSDIALDTARELFSTGWRTPQRLRQSTWQQRVDTLGRGGYRRYDESTATRLDEAAALLSTRWKGDMRKLRDEADGDPDRISKLLQEFTGIGPTGADIFLREAQQVWPEVRPFTDKLVLKGAGAAGLPEDAKELGELVACNDIANLAAALVRVARDPGIITD</sequence>
<evidence type="ECO:0008006" key="3">
    <source>
        <dbReference type="Google" id="ProtNLM"/>
    </source>
</evidence>
<reference evidence="1" key="1">
    <citation type="submission" date="2016-10" db="EMBL/GenBank/DDBJ databases">
        <authorList>
            <person name="Varghese N."/>
            <person name="Submissions S."/>
        </authorList>
    </citation>
    <scope>NUCLEOTIDE SEQUENCE [LARGE SCALE GENOMIC DNA]</scope>
    <source>
        <strain evidence="1">DSM 22082</strain>
    </source>
</reference>
<dbReference type="RefSeq" id="WP_092103453.1">
    <property type="nucleotide sequence ID" value="NZ_LT629739.1"/>
</dbReference>
<organism evidence="1 2">
    <name type="scientific">Brevibacterium sandarakinum</name>
    <dbReference type="NCBI Taxonomy" id="629680"/>
    <lineage>
        <taxon>Bacteria</taxon>
        <taxon>Bacillati</taxon>
        <taxon>Actinomycetota</taxon>
        <taxon>Actinomycetes</taxon>
        <taxon>Micrococcales</taxon>
        <taxon>Brevibacteriaceae</taxon>
        <taxon>Brevibacterium</taxon>
    </lineage>
</organism>
<dbReference type="SUPFAM" id="SSF48150">
    <property type="entry name" value="DNA-glycosylase"/>
    <property type="match status" value="1"/>
</dbReference>
<dbReference type="OrthoDB" id="3078554at2"/>
<protein>
    <recommendedName>
        <fullName evidence="3">Endonuclease III</fullName>
    </recommendedName>
</protein>